<keyword evidence="7" id="KW-0285">Flavoprotein</keyword>
<dbReference type="Gene3D" id="2.120.10.80">
    <property type="entry name" value="Kelch-type beta propeller"/>
    <property type="match status" value="2"/>
</dbReference>
<comment type="pathway">
    <text evidence="2">Protein modification; protein ubiquitination.</text>
</comment>
<evidence type="ECO:0000256" key="6">
    <source>
        <dbReference type="ARBA" id="ARBA00022606"/>
    </source>
</evidence>
<evidence type="ECO:0000256" key="15">
    <source>
        <dbReference type="SAM" id="MobiDB-lite"/>
    </source>
</evidence>
<dbReference type="Gene3D" id="3.30.450.20">
    <property type="entry name" value="PAS domain"/>
    <property type="match status" value="1"/>
</dbReference>
<feature type="region of interest" description="Disordered" evidence="15">
    <location>
        <begin position="33"/>
        <end position="58"/>
    </location>
</feature>
<dbReference type="Pfam" id="PF00646">
    <property type="entry name" value="F-box"/>
    <property type="match status" value="1"/>
</dbReference>
<evidence type="ECO:0000256" key="2">
    <source>
        <dbReference type="ARBA" id="ARBA00004906"/>
    </source>
</evidence>
<dbReference type="GO" id="GO:0007623">
    <property type="term" value="P:circadian rhythm"/>
    <property type="evidence" value="ECO:0007669"/>
    <property type="project" value="TreeGrafter"/>
</dbReference>
<evidence type="ECO:0000256" key="12">
    <source>
        <dbReference type="ARBA" id="ARBA00023108"/>
    </source>
</evidence>
<evidence type="ECO:0000256" key="10">
    <source>
        <dbReference type="ARBA" id="ARBA00022786"/>
    </source>
</evidence>
<organism evidence="17">
    <name type="scientific">Lepidosperma gibsonii</name>
    <dbReference type="NCBI Taxonomy" id="1074902"/>
    <lineage>
        <taxon>Eukaryota</taxon>
        <taxon>Viridiplantae</taxon>
        <taxon>Streptophyta</taxon>
        <taxon>Embryophyta</taxon>
        <taxon>Tracheophyta</taxon>
        <taxon>Spermatophyta</taxon>
        <taxon>Magnoliopsida</taxon>
        <taxon>Liliopsida</taxon>
        <taxon>Poales</taxon>
        <taxon>Cyperaceae</taxon>
        <taxon>Cyperoideae</taxon>
        <taxon>Schoeneae</taxon>
        <taxon>Lepidosperma</taxon>
    </lineage>
</organism>
<dbReference type="GO" id="GO:0019005">
    <property type="term" value="C:SCF ubiquitin ligase complex"/>
    <property type="evidence" value="ECO:0007669"/>
    <property type="project" value="TreeGrafter"/>
</dbReference>
<dbReference type="SUPFAM" id="SSF55785">
    <property type="entry name" value="PYP-like sensor domain (PAS domain)"/>
    <property type="match status" value="1"/>
</dbReference>
<dbReference type="GO" id="GO:0009637">
    <property type="term" value="P:response to blue light"/>
    <property type="evidence" value="ECO:0007669"/>
    <property type="project" value="TreeGrafter"/>
</dbReference>
<dbReference type="FunFam" id="2.120.10.80:FF:000026">
    <property type="entry name" value="Putative LOV domain-containing protein"/>
    <property type="match status" value="1"/>
</dbReference>
<dbReference type="UniPathway" id="UPA00143"/>
<dbReference type="PANTHER" id="PTHR46175">
    <property type="entry name" value="BACTERIOOPSIN TRANSCRIPTIONAL ACTIVATOR"/>
    <property type="match status" value="1"/>
</dbReference>
<comment type="subcellular location">
    <subcellularLocation>
        <location evidence="1">Nucleus</location>
    </subcellularLocation>
</comment>
<reference evidence="17" key="1">
    <citation type="journal article" date="2016" name="Proc. Natl. Acad. Sci. U.S.A.">
        <title>Functional and topological diversity of LOV domain photoreceptors.</title>
        <authorList>
            <person name="Glantz S.T."/>
            <person name="Carpenter E.J."/>
            <person name="Melkonian M."/>
            <person name="Gardner K.H."/>
            <person name="Boyden E.S."/>
            <person name="Wong G.K."/>
            <person name="Chow B.Y."/>
        </authorList>
    </citation>
    <scope>NUCLEOTIDE SEQUENCE</scope>
    <source>
        <strain evidence="17">WBIB_2007603</strain>
    </source>
</reference>
<dbReference type="AlphaFoldDB" id="A0A126X349"/>
<evidence type="ECO:0000256" key="8">
    <source>
        <dbReference type="ARBA" id="ARBA00022643"/>
    </source>
</evidence>
<dbReference type="InterPro" id="IPR000014">
    <property type="entry name" value="PAS"/>
</dbReference>
<feature type="compositionally biased region" description="Acidic residues" evidence="15">
    <location>
        <begin position="40"/>
        <end position="56"/>
    </location>
</feature>
<dbReference type="CDD" id="cd00130">
    <property type="entry name" value="PAS"/>
    <property type="match status" value="1"/>
</dbReference>
<evidence type="ECO:0000259" key="16">
    <source>
        <dbReference type="PROSITE" id="PS50112"/>
    </source>
</evidence>
<dbReference type="InterPro" id="IPR001810">
    <property type="entry name" value="F-box_dom"/>
</dbReference>
<sequence length="637" mass="70274">MEEERGEECYNQALVKRHKRSVSAAVEMEVCIKTEKMETEEGEGESESEGEEEDENGFGLCYNPSQALAFVVSDAMEPDLPIIYVNSVFESATGYRAEEVLGRNCRFLQSRDPRARRRHPLVDPTAVSEIRQCLENGTEFQGELLNFRKDGTPVLNRLRVIPICDGPIVTHFIGIQVFSETDLNLSSISYPVFQKETPSKMDVTVPVCNYEEGGGSLKRIGDYCRILQLSDEVLAHNILSRLTPRDVASIGSVCTQMRQITKNEHLRKVACQNAWGEEMTVRLELSTKRLGWGRLARELSTLEAATWNKFTVGGRVEPSRCNFSACAVGNRLVLFGGEGVDMQPMDDTFVLNLDAASPEWRRVKVGTSPPGRWGHTLSSLNGSWLVVFGGCGRNGPLNDAFILDLDAQQPSWHEIATACDGGTGARPLPRSWHSSCTIDNGSKLVVSGGCTDTGALLNDTFLLDLTKERPTWREIHTAWAPPSRLGHTLSVYDNNKIMMFGGLAKSGSLSLRSCEAYTMDLEEIEPRWRQLGFNGFEGVAPPPRLDHVAVSLPCGRIIIFGGSIAGLHSPVQLFLLDPAEEKPTWRVLNVPGQAPKFAWGHSTCVVGGTRVLVLGGNTGEEWILNELHELCLASRPD</sequence>
<dbReference type="SUPFAM" id="SSF81383">
    <property type="entry name" value="F-box domain"/>
    <property type="match status" value="1"/>
</dbReference>
<keyword evidence="4" id="KW-0880">Kelch repeat</keyword>
<dbReference type="InterPro" id="IPR036047">
    <property type="entry name" value="F-box-like_dom_sf"/>
</dbReference>
<name>A0A126X349_9POAL</name>
<dbReference type="GO" id="GO:0005829">
    <property type="term" value="C:cytosol"/>
    <property type="evidence" value="ECO:0007669"/>
    <property type="project" value="TreeGrafter"/>
</dbReference>
<keyword evidence="11" id="KW-0157">Chromophore</keyword>
<keyword evidence="12" id="KW-0090">Biological rhythms</keyword>
<dbReference type="GO" id="GO:0009881">
    <property type="term" value="F:photoreceptor activity"/>
    <property type="evidence" value="ECO:0007669"/>
    <property type="project" value="UniProtKB-KW"/>
</dbReference>
<evidence type="ECO:0000256" key="11">
    <source>
        <dbReference type="ARBA" id="ARBA00022991"/>
    </source>
</evidence>
<feature type="domain" description="PAS" evidence="16">
    <location>
        <begin position="82"/>
        <end position="137"/>
    </location>
</feature>
<dbReference type="PROSITE" id="PS50112">
    <property type="entry name" value="PAS"/>
    <property type="match status" value="1"/>
</dbReference>
<dbReference type="EMBL" id="KU701511">
    <property type="protein sequence ID" value="AML79104.1"/>
    <property type="molecule type" value="mRNA"/>
</dbReference>
<accession>A0A126X349</accession>
<dbReference type="InterPro" id="IPR011498">
    <property type="entry name" value="Kelch_2"/>
</dbReference>
<dbReference type="InterPro" id="IPR035965">
    <property type="entry name" value="PAS-like_dom_sf"/>
</dbReference>
<evidence type="ECO:0000256" key="9">
    <source>
        <dbReference type="ARBA" id="ARBA00022737"/>
    </source>
</evidence>
<evidence type="ECO:0000256" key="13">
    <source>
        <dbReference type="ARBA" id="ARBA00023170"/>
    </source>
</evidence>
<keyword evidence="10" id="KW-0833">Ubl conjugation pathway</keyword>
<keyword evidence="14" id="KW-0539">Nucleus</keyword>
<evidence type="ECO:0000256" key="14">
    <source>
        <dbReference type="ARBA" id="ARBA00023242"/>
    </source>
</evidence>
<dbReference type="SUPFAM" id="SSF117281">
    <property type="entry name" value="Kelch motif"/>
    <property type="match status" value="1"/>
</dbReference>
<dbReference type="InterPro" id="IPR015915">
    <property type="entry name" value="Kelch-typ_b-propeller"/>
</dbReference>
<dbReference type="GO" id="GO:0005634">
    <property type="term" value="C:nucleus"/>
    <property type="evidence" value="ECO:0007669"/>
    <property type="project" value="UniProtKB-SubCell"/>
</dbReference>
<evidence type="ECO:0000256" key="1">
    <source>
        <dbReference type="ARBA" id="ARBA00004123"/>
    </source>
</evidence>
<dbReference type="GO" id="GO:0016567">
    <property type="term" value="P:protein ubiquitination"/>
    <property type="evidence" value="ECO:0007669"/>
    <property type="project" value="UniProtKB-UniPathway"/>
</dbReference>
<keyword evidence="13" id="KW-0675">Receptor</keyword>
<evidence type="ECO:0000256" key="7">
    <source>
        <dbReference type="ARBA" id="ARBA00022630"/>
    </source>
</evidence>
<proteinExistence type="evidence at transcript level"/>
<protein>
    <submittedName>
        <fullName evidence="17">Putative LOV domain-containing protein</fullName>
    </submittedName>
</protein>
<comment type="similarity">
    <text evidence="3">Belongs to the ADAGIO family.</text>
</comment>
<keyword evidence="9" id="KW-0677">Repeat</keyword>
<keyword evidence="6" id="KW-0716">Sensory transduction</keyword>
<dbReference type="Pfam" id="PF13426">
    <property type="entry name" value="PAS_9"/>
    <property type="match status" value="1"/>
</dbReference>
<dbReference type="Pfam" id="PF07646">
    <property type="entry name" value="Kelch_2"/>
    <property type="match status" value="1"/>
</dbReference>
<evidence type="ECO:0000256" key="4">
    <source>
        <dbReference type="ARBA" id="ARBA00022441"/>
    </source>
</evidence>
<evidence type="ECO:0000256" key="3">
    <source>
        <dbReference type="ARBA" id="ARBA00007833"/>
    </source>
</evidence>
<dbReference type="Pfam" id="PF24681">
    <property type="entry name" value="Kelch_KLHDC2_KLHL20_DRC7"/>
    <property type="match status" value="2"/>
</dbReference>
<evidence type="ECO:0000256" key="5">
    <source>
        <dbReference type="ARBA" id="ARBA00022543"/>
    </source>
</evidence>
<evidence type="ECO:0000313" key="17">
    <source>
        <dbReference type="EMBL" id="AML79104.1"/>
    </source>
</evidence>
<keyword evidence="5" id="KW-0600">Photoreceptor protein</keyword>
<keyword evidence="8" id="KW-0288">FMN</keyword>
<dbReference type="PANTHER" id="PTHR46175:SF2">
    <property type="entry name" value="ADAGIO PROTEIN 3"/>
    <property type="match status" value="1"/>
</dbReference>